<sequence>MTGYVTRAKREGGVPRFLCVVTKHAGAGLLAGELPKAGCGGRRGCRAVGRMRSNGEAPGSRAARGEDGRRRSGPGVSK</sequence>
<dbReference type="Proteomes" id="UP000013966">
    <property type="component" value="Chromosome 1"/>
</dbReference>
<dbReference type="EMBL" id="AP013058">
    <property type="protein sequence ID" value="BAN23744.1"/>
    <property type="molecule type" value="Genomic_DNA"/>
</dbReference>
<proteinExistence type="predicted"/>
<dbReference type="AlphaFoldDB" id="R4WHV2"/>
<feature type="region of interest" description="Disordered" evidence="1">
    <location>
        <begin position="48"/>
        <end position="78"/>
    </location>
</feature>
<dbReference type="PATRIC" id="fig|758793.3.peg.1993"/>
<dbReference type="KEGG" id="buo:BRPE64_ACDS19900"/>
<reference evidence="2 3" key="1">
    <citation type="journal article" date="2013" name="Genome Announc.">
        <title>Complete Genome Sequence of Burkholderia sp. Strain RPE64, Bacterial Symbiont of the Bean Bug Riptortus pedestris.</title>
        <authorList>
            <person name="Shibata T.F."/>
            <person name="Maeda T."/>
            <person name="Nikoh N."/>
            <person name="Yamaguchi K."/>
            <person name="Oshima K."/>
            <person name="Hattori M."/>
            <person name="Nishiyama T."/>
            <person name="Hasebe M."/>
            <person name="Fukatsu T."/>
            <person name="Kikuchi Y."/>
            <person name="Shigenobu S."/>
        </authorList>
    </citation>
    <scope>NUCLEOTIDE SEQUENCE [LARGE SCALE GENOMIC DNA]</scope>
</reference>
<protein>
    <submittedName>
        <fullName evidence="2">Uncharacterized protein</fullName>
    </submittedName>
</protein>
<accession>R4WHV2</accession>
<name>R4WHV2_9BURK</name>
<evidence type="ECO:0000313" key="2">
    <source>
        <dbReference type="EMBL" id="BAN23744.1"/>
    </source>
</evidence>
<evidence type="ECO:0000313" key="3">
    <source>
        <dbReference type="Proteomes" id="UP000013966"/>
    </source>
</evidence>
<keyword evidence="3" id="KW-1185">Reference proteome</keyword>
<gene>
    <name evidence="2" type="ORF">BRPE64_ACDS19900</name>
</gene>
<organism evidence="2 3">
    <name type="scientific">Caballeronia insecticola</name>
    <dbReference type="NCBI Taxonomy" id="758793"/>
    <lineage>
        <taxon>Bacteria</taxon>
        <taxon>Pseudomonadati</taxon>
        <taxon>Pseudomonadota</taxon>
        <taxon>Betaproteobacteria</taxon>
        <taxon>Burkholderiales</taxon>
        <taxon>Burkholderiaceae</taxon>
        <taxon>Caballeronia</taxon>
    </lineage>
</organism>
<reference evidence="2 3" key="2">
    <citation type="journal article" date="2018" name="Int. J. Syst. Evol. Microbiol.">
        <title>Burkholderia insecticola sp. nov., a gut symbiotic bacterium of the bean bug Riptortus pedestris.</title>
        <authorList>
            <person name="Takeshita K."/>
            <person name="Tamaki H."/>
            <person name="Ohbayashi T."/>
            <person name="Meng X.-Y."/>
            <person name="Sone T."/>
            <person name="Mitani Y."/>
            <person name="Peeters C."/>
            <person name="Kikuchi Y."/>
            <person name="Vandamme P."/>
        </authorList>
    </citation>
    <scope>NUCLEOTIDE SEQUENCE [LARGE SCALE GENOMIC DNA]</scope>
    <source>
        <strain evidence="2">RPE64</strain>
    </source>
</reference>
<dbReference type="HOGENOM" id="CLU_2615169_0_0_4"/>
<evidence type="ECO:0000256" key="1">
    <source>
        <dbReference type="SAM" id="MobiDB-lite"/>
    </source>
</evidence>